<sequence>MMKIIAHRGYRAKYTENTMTAFRKAIQSGADGLELDVHLSLDGELVVFHDEDFRRLAGREGLIKNMTYDEIKKIGLQRKLIRKERAPLLQEVLELVQDKELLLNIEIKAVTEGMLEERLVALLSRYSLRHVVISSFHPECIVRVKERAPEIETALLYSKYIDQPWLLQERFLFDAIHTDTNYTSKAYAELIQSYGLPVRIYTVNKERDLSYWLDSAVDAVITDEVELAVKMNKEK</sequence>
<name>A0A9Q8CN54_9STAP</name>
<organism evidence="2 3">
    <name type="scientific">Macrococcus carouselicus</name>
    <dbReference type="NCBI Taxonomy" id="69969"/>
    <lineage>
        <taxon>Bacteria</taxon>
        <taxon>Bacillati</taxon>
        <taxon>Bacillota</taxon>
        <taxon>Bacilli</taxon>
        <taxon>Bacillales</taxon>
        <taxon>Staphylococcaceae</taxon>
        <taxon>Macrococcus</taxon>
    </lineage>
</organism>
<dbReference type="InterPro" id="IPR030395">
    <property type="entry name" value="GP_PDE_dom"/>
</dbReference>
<gene>
    <name evidence="2" type="ORF">ERX40_03880</name>
</gene>
<feature type="domain" description="GP-PDE" evidence="1">
    <location>
        <begin position="2"/>
        <end position="232"/>
    </location>
</feature>
<evidence type="ECO:0000313" key="3">
    <source>
        <dbReference type="Proteomes" id="UP000295280"/>
    </source>
</evidence>
<accession>A0A9Q8CN54</accession>
<dbReference type="PANTHER" id="PTHR46211">
    <property type="entry name" value="GLYCEROPHOSPHORYL DIESTER PHOSPHODIESTERASE"/>
    <property type="match status" value="1"/>
</dbReference>
<dbReference type="Pfam" id="PF03009">
    <property type="entry name" value="GDPD"/>
    <property type="match status" value="1"/>
</dbReference>
<dbReference type="PROSITE" id="PS51704">
    <property type="entry name" value="GP_PDE"/>
    <property type="match status" value="1"/>
</dbReference>
<dbReference type="Gene3D" id="3.20.20.190">
    <property type="entry name" value="Phosphatidylinositol (PI) phosphodiesterase"/>
    <property type="match status" value="1"/>
</dbReference>
<dbReference type="GO" id="GO:0006629">
    <property type="term" value="P:lipid metabolic process"/>
    <property type="evidence" value="ECO:0007669"/>
    <property type="project" value="InterPro"/>
</dbReference>
<evidence type="ECO:0000259" key="1">
    <source>
        <dbReference type="PROSITE" id="PS51704"/>
    </source>
</evidence>
<dbReference type="Proteomes" id="UP000295280">
    <property type="component" value="Unassembled WGS sequence"/>
</dbReference>
<dbReference type="OrthoDB" id="384721at2"/>
<dbReference type="SUPFAM" id="SSF51695">
    <property type="entry name" value="PLC-like phosphodiesterases"/>
    <property type="match status" value="1"/>
</dbReference>
<keyword evidence="3" id="KW-1185">Reference proteome</keyword>
<evidence type="ECO:0000313" key="2">
    <source>
        <dbReference type="EMBL" id="TDM04318.1"/>
    </source>
</evidence>
<comment type="caution">
    <text evidence="2">The sequence shown here is derived from an EMBL/GenBank/DDBJ whole genome shotgun (WGS) entry which is preliminary data.</text>
</comment>
<dbReference type="GO" id="GO:0008081">
    <property type="term" value="F:phosphoric diester hydrolase activity"/>
    <property type="evidence" value="ECO:0007669"/>
    <property type="project" value="InterPro"/>
</dbReference>
<proteinExistence type="predicted"/>
<protein>
    <submittedName>
        <fullName evidence="2">Glycerophosphodiester phosphodiesterase</fullName>
    </submittedName>
</protein>
<dbReference type="AlphaFoldDB" id="A0A9Q8CN54"/>
<dbReference type="PANTHER" id="PTHR46211:SF1">
    <property type="entry name" value="GLYCEROPHOSPHODIESTER PHOSPHODIESTERASE, CYTOPLASMIC"/>
    <property type="match status" value="1"/>
</dbReference>
<dbReference type="EMBL" id="SCWD01000001">
    <property type="protein sequence ID" value="TDM04318.1"/>
    <property type="molecule type" value="Genomic_DNA"/>
</dbReference>
<dbReference type="InterPro" id="IPR017946">
    <property type="entry name" value="PLC-like_Pdiesterase_TIM-brl"/>
</dbReference>
<reference evidence="2 3" key="1">
    <citation type="submission" date="2019-01" db="EMBL/GenBank/DDBJ databases">
        <title>Draft genome sequences of the type strains of six Macrococcus species.</title>
        <authorList>
            <person name="Mazhar S."/>
            <person name="Altermann E."/>
            <person name="Hill C."/>
            <person name="Mcauliffe O."/>
        </authorList>
    </citation>
    <scope>NUCLEOTIDE SEQUENCE [LARGE SCALE GENOMIC DNA]</scope>
    <source>
        <strain evidence="2 3">ATCC 51828</strain>
    </source>
</reference>